<name>A0AAV4TZD9_CAEEX</name>
<gene>
    <name evidence="1" type="ORF">CEXT_625411</name>
</gene>
<keyword evidence="2" id="KW-1185">Reference proteome</keyword>
<evidence type="ECO:0000313" key="2">
    <source>
        <dbReference type="Proteomes" id="UP001054945"/>
    </source>
</evidence>
<accession>A0AAV4TZD9</accession>
<protein>
    <submittedName>
        <fullName evidence="1">Uncharacterized protein</fullName>
    </submittedName>
</protein>
<organism evidence="1 2">
    <name type="scientific">Caerostris extrusa</name>
    <name type="common">Bark spider</name>
    <name type="synonym">Caerostris bankana</name>
    <dbReference type="NCBI Taxonomy" id="172846"/>
    <lineage>
        <taxon>Eukaryota</taxon>
        <taxon>Metazoa</taxon>
        <taxon>Ecdysozoa</taxon>
        <taxon>Arthropoda</taxon>
        <taxon>Chelicerata</taxon>
        <taxon>Arachnida</taxon>
        <taxon>Araneae</taxon>
        <taxon>Araneomorphae</taxon>
        <taxon>Entelegynae</taxon>
        <taxon>Araneoidea</taxon>
        <taxon>Araneidae</taxon>
        <taxon>Caerostris</taxon>
    </lineage>
</organism>
<sequence>MQKYSNILDYETQIEWSPNYTGRHILRCQKTLPNGKHKKKEKKKSLAGHSVLLLLEAVSLSTPFRRALTEGWTLLGSLLLCTTGNCFSNYTSVVRVSSAFIQRKGSFGQKPEGILSEIEVGSSRRYWF</sequence>
<evidence type="ECO:0000313" key="1">
    <source>
        <dbReference type="EMBL" id="GIY50947.1"/>
    </source>
</evidence>
<proteinExistence type="predicted"/>
<reference evidence="1 2" key="1">
    <citation type="submission" date="2021-06" db="EMBL/GenBank/DDBJ databases">
        <title>Caerostris extrusa draft genome.</title>
        <authorList>
            <person name="Kono N."/>
            <person name="Arakawa K."/>
        </authorList>
    </citation>
    <scope>NUCLEOTIDE SEQUENCE [LARGE SCALE GENOMIC DNA]</scope>
</reference>
<dbReference type="Proteomes" id="UP001054945">
    <property type="component" value="Unassembled WGS sequence"/>
</dbReference>
<dbReference type="AlphaFoldDB" id="A0AAV4TZD9"/>
<comment type="caution">
    <text evidence="1">The sequence shown here is derived from an EMBL/GenBank/DDBJ whole genome shotgun (WGS) entry which is preliminary data.</text>
</comment>
<dbReference type="EMBL" id="BPLR01012050">
    <property type="protein sequence ID" value="GIY50947.1"/>
    <property type="molecule type" value="Genomic_DNA"/>
</dbReference>